<feature type="compositionally biased region" description="Low complexity" evidence="1">
    <location>
        <begin position="57"/>
        <end position="67"/>
    </location>
</feature>
<dbReference type="OrthoDB" id="10619721at2759"/>
<evidence type="ECO:0000313" key="2">
    <source>
        <dbReference type="Proteomes" id="UP000087766"/>
    </source>
</evidence>
<protein>
    <submittedName>
        <fullName evidence="3">Branchpoint-bridging protein-like</fullName>
    </submittedName>
</protein>
<dbReference type="Proteomes" id="UP000087766">
    <property type="component" value="Chromosome 6"/>
</dbReference>
<evidence type="ECO:0000313" key="3">
    <source>
        <dbReference type="RefSeq" id="XP_014503085.1"/>
    </source>
</evidence>
<feature type="region of interest" description="Disordered" evidence="1">
    <location>
        <begin position="1"/>
        <end position="145"/>
    </location>
</feature>
<dbReference type="GeneID" id="106763402"/>
<feature type="compositionally biased region" description="Pro residues" evidence="1">
    <location>
        <begin position="44"/>
        <end position="56"/>
    </location>
</feature>
<dbReference type="KEGG" id="vra:106763402"/>
<dbReference type="RefSeq" id="XP_014503085.1">
    <property type="nucleotide sequence ID" value="XM_014647599.1"/>
</dbReference>
<feature type="compositionally biased region" description="Low complexity" evidence="1">
    <location>
        <begin position="32"/>
        <end position="43"/>
    </location>
</feature>
<feature type="compositionally biased region" description="Basic residues" evidence="1">
    <location>
        <begin position="14"/>
        <end position="24"/>
    </location>
</feature>
<accession>A0A1S3UAN6</accession>
<gene>
    <name evidence="3" type="primary">LOC106763402</name>
</gene>
<reference evidence="3" key="2">
    <citation type="submission" date="2025-08" db="UniProtKB">
        <authorList>
            <consortium name="RefSeq"/>
        </authorList>
    </citation>
    <scope>IDENTIFICATION</scope>
    <source>
        <tissue evidence="3">Leaf</tissue>
    </source>
</reference>
<feature type="compositionally biased region" description="Pro residues" evidence="1">
    <location>
        <begin position="68"/>
        <end position="102"/>
    </location>
</feature>
<sequence length="145" mass="15137">MTGEGSDRPNKGKGIARPKKRQRQSPKYVLRVPATLPTPTTVVHPPPTTAVDPPPTTTVHLPHTTVVHPPPTATVNPPPPIPTAEPPPPHVIITPTPPPNPTSIPSSSCRSPSNTVTPSADSAGDGLSHLGLLPRPSHDQLSNNI</sequence>
<feature type="compositionally biased region" description="Low complexity" evidence="1">
    <location>
        <begin position="103"/>
        <end position="113"/>
    </location>
</feature>
<name>A0A1S3UAN6_VIGRR</name>
<evidence type="ECO:0000256" key="1">
    <source>
        <dbReference type="SAM" id="MobiDB-lite"/>
    </source>
</evidence>
<feature type="compositionally biased region" description="Basic and acidic residues" evidence="1">
    <location>
        <begin position="1"/>
        <end position="10"/>
    </location>
</feature>
<dbReference type="AlphaFoldDB" id="A0A1S3UAN6"/>
<organism evidence="2 3">
    <name type="scientific">Vigna radiata var. radiata</name>
    <name type="common">Mung bean</name>
    <name type="synonym">Phaseolus aureus</name>
    <dbReference type="NCBI Taxonomy" id="3916"/>
    <lineage>
        <taxon>Eukaryota</taxon>
        <taxon>Viridiplantae</taxon>
        <taxon>Streptophyta</taxon>
        <taxon>Embryophyta</taxon>
        <taxon>Tracheophyta</taxon>
        <taxon>Spermatophyta</taxon>
        <taxon>Magnoliopsida</taxon>
        <taxon>eudicotyledons</taxon>
        <taxon>Gunneridae</taxon>
        <taxon>Pentapetalae</taxon>
        <taxon>rosids</taxon>
        <taxon>fabids</taxon>
        <taxon>Fabales</taxon>
        <taxon>Fabaceae</taxon>
        <taxon>Papilionoideae</taxon>
        <taxon>50 kb inversion clade</taxon>
        <taxon>NPAAA clade</taxon>
        <taxon>indigoferoid/millettioid clade</taxon>
        <taxon>Phaseoleae</taxon>
        <taxon>Vigna</taxon>
    </lineage>
</organism>
<reference evidence="2" key="1">
    <citation type="journal article" date="2014" name="Nat. Commun.">
        <title>Genome sequence of mungbean and insights into evolution within Vigna species.</title>
        <authorList>
            <person name="Kang Y.J."/>
            <person name="Kim S.K."/>
            <person name="Kim M.Y."/>
            <person name="Lestari P."/>
            <person name="Kim K.H."/>
            <person name="Ha B.K."/>
            <person name="Jun T.H."/>
            <person name="Hwang W.J."/>
            <person name="Lee T."/>
            <person name="Lee J."/>
            <person name="Shim S."/>
            <person name="Yoon M.Y."/>
            <person name="Jang Y.E."/>
            <person name="Han K.S."/>
            <person name="Taeprayoon P."/>
            <person name="Yoon N."/>
            <person name="Somta P."/>
            <person name="Tanya P."/>
            <person name="Kim K.S."/>
            <person name="Gwag J.G."/>
            <person name="Moon J.K."/>
            <person name="Lee Y.H."/>
            <person name="Park B.S."/>
            <person name="Bombarely A."/>
            <person name="Doyle J.J."/>
            <person name="Jackson S.A."/>
            <person name="Schafleitner R."/>
            <person name="Srinives P."/>
            <person name="Varshney R.K."/>
            <person name="Lee S.H."/>
        </authorList>
    </citation>
    <scope>NUCLEOTIDE SEQUENCE [LARGE SCALE GENOMIC DNA]</scope>
    <source>
        <strain evidence="2">cv. VC1973A</strain>
    </source>
</reference>
<proteinExistence type="predicted"/>
<keyword evidence="2" id="KW-1185">Reference proteome</keyword>